<keyword evidence="2" id="KW-1185">Reference proteome</keyword>
<organism evidence="1 2">
    <name type="scientific">Naganishia cerealis</name>
    <dbReference type="NCBI Taxonomy" id="610337"/>
    <lineage>
        <taxon>Eukaryota</taxon>
        <taxon>Fungi</taxon>
        <taxon>Dikarya</taxon>
        <taxon>Basidiomycota</taxon>
        <taxon>Agaricomycotina</taxon>
        <taxon>Tremellomycetes</taxon>
        <taxon>Filobasidiales</taxon>
        <taxon>Filobasidiaceae</taxon>
        <taxon>Naganishia</taxon>
    </lineage>
</organism>
<dbReference type="Proteomes" id="UP001241377">
    <property type="component" value="Unassembled WGS sequence"/>
</dbReference>
<sequence>MQNNNSLALVLQHYPFDNVDLLATLPAEHWFNQHFLLLTRTPYRHELFSAEPPRGLLRRDSGNDGGEQDGGLDEDEMVADYDTSDEVSGKPLLEHHRSSYQRLIKTSPVTTVITNF</sequence>
<name>A0ACC2WRK1_9TREE</name>
<evidence type="ECO:0000313" key="1">
    <source>
        <dbReference type="EMBL" id="KAJ9113809.1"/>
    </source>
</evidence>
<evidence type="ECO:0000313" key="2">
    <source>
        <dbReference type="Proteomes" id="UP001241377"/>
    </source>
</evidence>
<dbReference type="EMBL" id="JASBWR010000001">
    <property type="protein sequence ID" value="KAJ9113809.1"/>
    <property type="molecule type" value="Genomic_DNA"/>
</dbReference>
<reference evidence="1" key="1">
    <citation type="submission" date="2023-04" db="EMBL/GenBank/DDBJ databases">
        <title>Draft Genome sequencing of Naganishia species isolated from polar environments using Oxford Nanopore Technology.</title>
        <authorList>
            <person name="Leo P."/>
            <person name="Venkateswaran K."/>
        </authorList>
    </citation>
    <scope>NUCLEOTIDE SEQUENCE</scope>
    <source>
        <strain evidence="1">MNA-CCFEE 5261</strain>
    </source>
</reference>
<comment type="caution">
    <text evidence="1">The sequence shown here is derived from an EMBL/GenBank/DDBJ whole genome shotgun (WGS) entry which is preliminary data.</text>
</comment>
<accession>A0ACC2WRK1</accession>
<proteinExistence type="predicted"/>
<gene>
    <name evidence="1" type="ORF">QFC19_000002</name>
</gene>
<protein>
    <submittedName>
        <fullName evidence="1">Uncharacterized protein</fullName>
    </submittedName>
</protein>